<gene>
    <name evidence="2" type="ORF">BASA50_009776</name>
</gene>
<keyword evidence="1" id="KW-0812">Transmembrane</keyword>
<reference evidence="2 3" key="1">
    <citation type="submission" date="2021-02" db="EMBL/GenBank/DDBJ databases">
        <title>Variation within the Batrachochytrium salamandrivorans European outbreak.</title>
        <authorList>
            <person name="Kelly M."/>
            <person name="Pasmans F."/>
            <person name="Shea T.P."/>
            <person name="Munoz J.F."/>
            <person name="Carranza S."/>
            <person name="Cuomo C.A."/>
            <person name="Martel A."/>
        </authorList>
    </citation>
    <scope>NUCLEOTIDE SEQUENCE [LARGE SCALE GENOMIC DNA]</scope>
    <source>
        <strain evidence="2 3">AMFP18/2</strain>
    </source>
</reference>
<protein>
    <submittedName>
        <fullName evidence="2">Uncharacterized protein</fullName>
    </submittedName>
</protein>
<evidence type="ECO:0000256" key="1">
    <source>
        <dbReference type="SAM" id="Phobius"/>
    </source>
</evidence>
<keyword evidence="3" id="KW-1185">Reference proteome</keyword>
<dbReference type="EMBL" id="JAFCIX010000439">
    <property type="protein sequence ID" value="KAH6589806.1"/>
    <property type="molecule type" value="Genomic_DNA"/>
</dbReference>
<evidence type="ECO:0000313" key="2">
    <source>
        <dbReference type="EMBL" id="KAH6589806.1"/>
    </source>
</evidence>
<evidence type="ECO:0000313" key="3">
    <source>
        <dbReference type="Proteomes" id="UP001648503"/>
    </source>
</evidence>
<feature type="transmembrane region" description="Helical" evidence="1">
    <location>
        <begin position="63"/>
        <end position="88"/>
    </location>
</feature>
<proteinExistence type="predicted"/>
<keyword evidence="1" id="KW-1133">Transmembrane helix</keyword>
<organism evidence="2 3">
    <name type="scientific">Batrachochytrium salamandrivorans</name>
    <dbReference type="NCBI Taxonomy" id="1357716"/>
    <lineage>
        <taxon>Eukaryota</taxon>
        <taxon>Fungi</taxon>
        <taxon>Fungi incertae sedis</taxon>
        <taxon>Chytridiomycota</taxon>
        <taxon>Chytridiomycota incertae sedis</taxon>
        <taxon>Chytridiomycetes</taxon>
        <taxon>Rhizophydiales</taxon>
        <taxon>Rhizophydiales incertae sedis</taxon>
        <taxon>Batrachochytrium</taxon>
    </lineage>
</organism>
<sequence length="129" mass="13905">MALGLNNYQNLFRSHPLSPSAPDTHITTLPACTWASSHFRNLQRPLLTQHIQYSIPSLGTATATAAVVFAAASITHCLVCFYVTSYLLDFHGSHGSSHPHIHTHLSSAEPVYPLVTPNSLAAIPNPPVV</sequence>
<dbReference type="Proteomes" id="UP001648503">
    <property type="component" value="Unassembled WGS sequence"/>
</dbReference>
<name>A0ABQ8F0B0_9FUNG</name>
<comment type="caution">
    <text evidence="2">The sequence shown here is derived from an EMBL/GenBank/DDBJ whole genome shotgun (WGS) entry which is preliminary data.</text>
</comment>
<accession>A0ABQ8F0B0</accession>
<keyword evidence="1" id="KW-0472">Membrane</keyword>